<dbReference type="SUPFAM" id="SSF46767">
    <property type="entry name" value="Methylated DNA-protein cysteine methyltransferase, C-terminal domain"/>
    <property type="match status" value="1"/>
</dbReference>
<dbReference type="InterPro" id="IPR052520">
    <property type="entry name" value="ATL_DNA_repair"/>
</dbReference>
<dbReference type="CDD" id="cd06445">
    <property type="entry name" value="ATase"/>
    <property type="match status" value="1"/>
</dbReference>
<protein>
    <submittedName>
        <fullName evidence="3">MGMT family protein</fullName>
    </submittedName>
</protein>
<dbReference type="PANTHER" id="PTHR42942">
    <property type="entry name" value="6-O-METHYLGUANINE DNA METHYLTRANSFERASE"/>
    <property type="match status" value="1"/>
</dbReference>
<evidence type="ECO:0000259" key="2">
    <source>
        <dbReference type="Pfam" id="PF01035"/>
    </source>
</evidence>
<dbReference type="InterPro" id="IPR036217">
    <property type="entry name" value="MethylDNA_cys_MeTrfase_DNAb"/>
</dbReference>
<dbReference type="EMBL" id="CP101989">
    <property type="protein sequence ID" value="UUI66440.1"/>
    <property type="molecule type" value="Genomic_DNA"/>
</dbReference>
<sequence length="118" mass="12571">MRADEGDGAPADDDYADEVHDLVATIPAGRVMTYGLVAEVLADRAAAAGRPARGGPRQVGRAMALGGAVPWWRVVDASGSPPAHHLTRALAHLRAERTPLTTDGLRVRVRQAVWFPDE</sequence>
<name>A0ABY5K7W4_9CELL</name>
<keyword evidence="4" id="KW-1185">Reference proteome</keyword>
<proteinExistence type="predicted"/>
<reference evidence="3 4" key="1">
    <citation type="submission" date="2022-07" db="EMBL/GenBank/DDBJ databases">
        <title>Novel species in genus cellulomonas.</title>
        <authorList>
            <person name="Ye L."/>
        </authorList>
    </citation>
    <scope>NUCLEOTIDE SEQUENCE [LARGE SCALE GENOMIC DNA]</scope>
    <source>
        <strain evidence="4">zg-Y908</strain>
    </source>
</reference>
<dbReference type="InterPro" id="IPR036388">
    <property type="entry name" value="WH-like_DNA-bd_sf"/>
</dbReference>
<evidence type="ECO:0000313" key="3">
    <source>
        <dbReference type="EMBL" id="UUI66440.1"/>
    </source>
</evidence>
<feature type="domain" description="Methylated-DNA-[protein]-cysteine S-methyltransferase DNA binding" evidence="2">
    <location>
        <begin position="16"/>
        <end position="97"/>
    </location>
</feature>
<dbReference type="Pfam" id="PF01035">
    <property type="entry name" value="DNA_binding_1"/>
    <property type="match status" value="1"/>
</dbReference>
<keyword evidence="1" id="KW-0227">DNA damage</keyword>
<dbReference type="PANTHER" id="PTHR42942:SF1">
    <property type="entry name" value="ALKYLTRANSFERASE-LIKE PROTEIN 1"/>
    <property type="match status" value="1"/>
</dbReference>
<dbReference type="RefSeq" id="WP_227564378.1">
    <property type="nucleotide sequence ID" value="NZ_CP101989.1"/>
</dbReference>
<dbReference type="InterPro" id="IPR014048">
    <property type="entry name" value="MethylDNA_cys_MeTrfase_DNA-bd"/>
</dbReference>
<accession>A0ABY5K7W4</accession>
<gene>
    <name evidence="3" type="ORF">NP075_06955</name>
</gene>
<evidence type="ECO:0000256" key="1">
    <source>
        <dbReference type="ARBA" id="ARBA00022763"/>
    </source>
</evidence>
<dbReference type="Proteomes" id="UP001317322">
    <property type="component" value="Chromosome"/>
</dbReference>
<organism evidence="3 4">
    <name type="scientific">Cellulomonas wangsupingiae</name>
    <dbReference type="NCBI Taxonomy" id="2968085"/>
    <lineage>
        <taxon>Bacteria</taxon>
        <taxon>Bacillati</taxon>
        <taxon>Actinomycetota</taxon>
        <taxon>Actinomycetes</taxon>
        <taxon>Micrococcales</taxon>
        <taxon>Cellulomonadaceae</taxon>
        <taxon>Cellulomonas</taxon>
    </lineage>
</organism>
<evidence type="ECO:0000313" key="4">
    <source>
        <dbReference type="Proteomes" id="UP001317322"/>
    </source>
</evidence>
<dbReference type="Gene3D" id="1.10.10.10">
    <property type="entry name" value="Winged helix-like DNA-binding domain superfamily/Winged helix DNA-binding domain"/>
    <property type="match status" value="1"/>
</dbReference>